<proteinExistence type="predicted"/>
<dbReference type="Proteomes" id="UP000266272">
    <property type="component" value="Unassembled WGS sequence"/>
</dbReference>
<feature type="signal peptide" evidence="2">
    <location>
        <begin position="1"/>
        <end position="17"/>
    </location>
</feature>
<comment type="caution">
    <text evidence="3">The sequence shown here is derived from an EMBL/GenBank/DDBJ whole genome shotgun (WGS) entry which is preliminary data.</text>
</comment>
<protein>
    <submittedName>
        <fullName evidence="3">Uncharacterized protein</fullName>
    </submittedName>
</protein>
<organism evidence="3 4">
    <name type="scientific">Trichoderma arundinaceum</name>
    <dbReference type="NCBI Taxonomy" id="490622"/>
    <lineage>
        <taxon>Eukaryota</taxon>
        <taxon>Fungi</taxon>
        <taxon>Dikarya</taxon>
        <taxon>Ascomycota</taxon>
        <taxon>Pezizomycotina</taxon>
        <taxon>Sordariomycetes</taxon>
        <taxon>Hypocreomycetidae</taxon>
        <taxon>Hypocreales</taxon>
        <taxon>Hypocreaceae</taxon>
        <taxon>Trichoderma</taxon>
    </lineage>
</organism>
<feature type="region of interest" description="Disordered" evidence="1">
    <location>
        <begin position="94"/>
        <end position="118"/>
    </location>
</feature>
<dbReference type="AlphaFoldDB" id="A0A395NZA0"/>
<evidence type="ECO:0000256" key="1">
    <source>
        <dbReference type="SAM" id="MobiDB-lite"/>
    </source>
</evidence>
<reference evidence="3 4" key="1">
    <citation type="journal article" date="2018" name="PLoS Pathog.">
        <title>Evolution of structural diversity of trichothecenes, a family of toxins produced by plant pathogenic and entomopathogenic fungi.</title>
        <authorList>
            <person name="Proctor R.H."/>
            <person name="McCormick S.P."/>
            <person name="Kim H.S."/>
            <person name="Cardoza R.E."/>
            <person name="Stanley A.M."/>
            <person name="Lindo L."/>
            <person name="Kelly A."/>
            <person name="Brown D.W."/>
            <person name="Lee T."/>
            <person name="Vaughan M.M."/>
            <person name="Alexander N.J."/>
            <person name="Busman M."/>
            <person name="Gutierrez S."/>
        </authorList>
    </citation>
    <scope>NUCLEOTIDE SEQUENCE [LARGE SCALE GENOMIC DNA]</scope>
    <source>
        <strain evidence="3 4">IBT 40837</strain>
    </source>
</reference>
<evidence type="ECO:0000256" key="2">
    <source>
        <dbReference type="SAM" id="SignalP"/>
    </source>
</evidence>
<feature type="compositionally biased region" description="Low complexity" evidence="1">
    <location>
        <begin position="103"/>
        <end position="118"/>
    </location>
</feature>
<keyword evidence="4" id="KW-1185">Reference proteome</keyword>
<sequence>MKNVAIILSLLAATGLAIPMEQAQQAQQADQSQMLQQTQMMHQMQMAANDLFDPPRNGNGNIIADIFDTASCIIGGFIGSRTCTRPATNVIHLTSDDHHSHNDNSSTSSSSTSSSYQYNYSTDSDGNYHITITPGGGKASCNYTVSKEDAQILATTINQLAAKCLSK</sequence>
<gene>
    <name evidence="3" type="ORF">TARUN_778</name>
</gene>
<evidence type="ECO:0000313" key="3">
    <source>
        <dbReference type="EMBL" id="RFU81415.1"/>
    </source>
</evidence>
<accession>A0A395NZA0</accession>
<keyword evidence="2" id="KW-0732">Signal</keyword>
<dbReference type="EMBL" id="PXOA01000049">
    <property type="protein sequence ID" value="RFU81415.1"/>
    <property type="molecule type" value="Genomic_DNA"/>
</dbReference>
<name>A0A395NZA0_TRIAR</name>
<evidence type="ECO:0000313" key="4">
    <source>
        <dbReference type="Proteomes" id="UP000266272"/>
    </source>
</evidence>
<dbReference type="OrthoDB" id="4899571at2759"/>
<feature type="chain" id="PRO_5017470201" evidence="2">
    <location>
        <begin position="18"/>
        <end position="167"/>
    </location>
</feature>